<feature type="region of interest" description="Disordered" evidence="1">
    <location>
        <begin position="18"/>
        <end position="41"/>
    </location>
</feature>
<dbReference type="EMBL" id="PECH01000008">
    <property type="protein sequence ID" value="TDZ79388.1"/>
    <property type="molecule type" value="Genomic_DNA"/>
</dbReference>
<dbReference type="AlphaFoldDB" id="A0A4V3HY00"/>
<feature type="compositionally biased region" description="Basic residues" evidence="1">
    <location>
        <begin position="30"/>
        <end position="41"/>
    </location>
</feature>
<comment type="caution">
    <text evidence="2">The sequence shown here is derived from an EMBL/GenBank/DDBJ whole genome shotgun (WGS) entry which is preliminary data.</text>
</comment>
<accession>A0A4V3HY00</accession>
<evidence type="ECO:0000313" key="3">
    <source>
        <dbReference type="Proteomes" id="UP000295117"/>
    </source>
</evidence>
<reference evidence="2 3" key="1">
    <citation type="journal article" date="2019" name="Sci. Rep.">
        <title>Extended insight into the Mycobacterium chelonae-abscessus complex through whole genome sequencing of Mycobacterium salmoniphilum outbreak and Mycobacterium salmoniphilum-like strains.</title>
        <authorList>
            <person name="Behra P.R.K."/>
            <person name="Das S."/>
            <person name="Pettersson B.M.F."/>
            <person name="Shirreff L."/>
            <person name="DuCote T."/>
            <person name="Jacobsson K.G."/>
            <person name="Ennis D.G."/>
            <person name="Kirsebom L.A."/>
        </authorList>
    </citation>
    <scope>NUCLEOTIDE SEQUENCE [LARGE SCALE GENOMIC DNA]</scope>
    <source>
        <strain evidence="2 3">DE 4585</strain>
    </source>
</reference>
<proteinExistence type="predicted"/>
<organism evidence="2 3">
    <name type="scientific">Mycobacteroides salmoniphilum</name>
    <dbReference type="NCBI Taxonomy" id="404941"/>
    <lineage>
        <taxon>Bacteria</taxon>
        <taxon>Bacillati</taxon>
        <taxon>Actinomycetota</taxon>
        <taxon>Actinomycetes</taxon>
        <taxon>Mycobacteriales</taxon>
        <taxon>Mycobacteriaceae</taxon>
        <taxon>Mycobacteroides</taxon>
    </lineage>
</organism>
<evidence type="ECO:0000256" key="1">
    <source>
        <dbReference type="SAM" id="MobiDB-lite"/>
    </source>
</evidence>
<sequence length="41" mass="4691">MSHYDIVIRDGLWFDGTKSEPGEANPGIKVGHHHRHRLHCS</sequence>
<protein>
    <submittedName>
        <fullName evidence="2">Uncharacterized protein</fullName>
    </submittedName>
</protein>
<evidence type="ECO:0000313" key="2">
    <source>
        <dbReference type="EMBL" id="TDZ79388.1"/>
    </source>
</evidence>
<gene>
    <name evidence="2" type="ORF">DE4585_03131</name>
</gene>
<dbReference type="Proteomes" id="UP000295117">
    <property type="component" value="Unassembled WGS sequence"/>
</dbReference>
<name>A0A4V3HY00_9MYCO</name>